<reference evidence="2 3" key="2">
    <citation type="journal article" date="2015" name="Antonie Van Leeuwenhoek">
        <title>Thioclava indica sp. nov., isolated from surface seawater of the Indian Ocean.</title>
        <authorList>
            <person name="Liu Y."/>
            <person name="Lai Q."/>
            <person name="Du J."/>
            <person name="Xu H."/>
            <person name="Jiang L."/>
            <person name="Shao Z."/>
        </authorList>
    </citation>
    <scope>NUCLEOTIDE SEQUENCE [LARGE SCALE GENOMIC DNA]</scope>
    <source>
        <strain evidence="2 3">13D2W-2</strain>
    </source>
</reference>
<dbReference type="STRING" id="1317124.DW2_15330"/>
<comment type="caution">
    <text evidence="2">The sequence shown here is derived from an EMBL/GenBank/DDBJ whole genome shotgun (WGS) entry which is preliminary data.</text>
</comment>
<evidence type="ECO:0000313" key="3">
    <source>
        <dbReference type="Proteomes" id="UP000028607"/>
    </source>
</evidence>
<name>A0A085TT03_9RHOB</name>
<evidence type="ECO:0000313" key="2">
    <source>
        <dbReference type="EMBL" id="KFE33850.1"/>
    </source>
</evidence>
<dbReference type="EMBL" id="AQRC01000014">
    <property type="protein sequence ID" value="KFE33850.1"/>
    <property type="molecule type" value="Genomic_DNA"/>
</dbReference>
<proteinExistence type="predicted"/>
<evidence type="ECO:0000256" key="1">
    <source>
        <dbReference type="SAM" id="MobiDB-lite"/>
    </source>
</evidence>
<sequence>MGGPAPRLLAEMRWRRGLLPSVISGSPHAMICVKACATVFRFFRRSCASEQGSVQEGLRMNGQRRREDEGAHGPAFQAGELRRPQMSKGEASAEFGEKIN</sequence>
<dbReference type="AlphaFoldDB" id="A0A085TT03"/>
<keyword evidence="3" id="KW-1185">Reference proteome</keyword>
<reference evidence="3" key="1">
    <citation type="submission" date="2013-04" db="EMBL/GenBank/DDBJ databases">
        <title>Thioclava sp. 13D2W-2 Genome Sequencing.</title>
        <authorList>
            <person name="Lai Q."/>
            <person name="Li G."/>
            <person name="Shao Z."/>
        </authorList>
    </citation>
    <scope>NUCLEOTIDE SEQUENCE [LARGE SCALE GENOMIC DNA]</scope>
    <source>
        <strain evidence="3">13D2W-2</strain>
    </source>
</reference>
<feature type="region of interest" description="Disordered" evidence="1">
    <location>
        <begin position="53"/>
        <end position="100"/>
    </location>
</feature>
<protein>
    <submittedName>
        <fullName evidence="2">Uncharacterized protein</fullName>
    </submittedName>
</protein>
<organism evidence="2 3">
    <name type="scientific">Thioclava atlantica</name>
    <dbReference type="NCBI Taxonomy" id="1317124"/>
    <lineage>
        <taxon>Bacteria</taxon>
        <taxon>Pseudomonadati</taxon>
        <taxon>Pseudomonadota</taxon>
        <taxon>Alphaproteobacteria</taxon>
        <taxon>Rhodobacterales</taxon>
        <taxon>Paracoccaceae</taxon>
        <taxon>Thioclava</taxon>
    </lineage>
</organism>
<gene>
    <name evidence="2" type="ORF">DW2_15330</name>
</gene>
<accession>A0A085TT03</accession>
<dbReference type="Proteomes" id="UP000028607">
    <property type="component" value="Unassembled WGS sequence"/>
</dbReference>